<dbReference type="HOGENOM" id="CLU_2363922_0_0_1"/>
<protein>
    <submittedName>
        <fullName evidence="1">Uncharacterized protein</fullName>
    </submittedName>
</protein>
<name>D7TVM9_VITVI</name>
<dbReference type="EMBL" id="FN596251">
    <property type="protein sequence ID" value="CBI34554.3"/>
    <property type="molecule type" value="Genomic_DNA"/>
</dbReference>
<gene>
    <name evidence="1" type="ordered locus">VIT_02s0025g02220</name>
</gene>
<keyword evidence="2" id="KW-1185">Reference proteome</keyword>
<sequence>MGRAPCCSKVGLQRGPWTADYIRAHGQGNWRFLPKKAFYHVFFPKFHAIIFFEFDVEVLLLWFHVLTFLRGICDAHDLTKGVSFEVGVMPMTLLKG</sequence>
<dbReference type="AlphaFoldDB" id="D7TVM9"/>
<dbReference type="Proteomes" id="UP000009183">
    <property type="component" value="Chromosome 2"/>
</dbReference>
<reference evidence="2" key="1">
    <citation type="journal article" date="2007" name="Nature">
        <title>The grapevine genome sequence suggests ancestral hexaploidization in major angiosperm phyla.</title>
        <authorList>
            <consortium name="The French-Italian Public Consortium for Grapevine Genome Characterization."/>
            <person name="Jaillon O."/>
            <person name="Aury J.-M."/>
            <person name="Noel B."/>
            <person name="Policriti A."/>
            <person name="Clepet C."/>
            <person name="Casagrande A."/>
            <person name="Choisne N."/>
            <person name="Aubourg S."/>
            <person name="Vitulo N."/>
            <person name="Jubin C."/>
            <person name="Vezzi A."/>
            <person name="Legeai F."/>
            <person name="Hugueney P."/>
            <person name="Dasilva C."/>
            <person name="Horner D."/>
            <person name="Mica E."/>
            <person name="Jublot D."/>
            <person name="Poulain J."/>
            <person name="Bruyere C."/>
            <person name="Billault A."/>
            <person name="Segurens B."/>
            <person name="Gouyvenoux M."/>
            <person name="Ugarte E."/>
            <person name="Cattonaro F."/>
            <person name="Anthouard V."/>
            <person name="Vico V."/>
            <person name="Del Fabbro C."/>
            <person name="Alaux M."/>
            <person name="Di Gaspero G."/>
            <person name="Dumas V."/>
            <person name="Felice N."/>
            <person name="Paillard S."/>
            <person name="Juman I."/>
            <person name="Moroldo M."/>
            <person name="Scalabrin S."/>
            <person name="Canaguier A."/>
            <person name="Le Clainche I."/>
            <person name="Malacrida G."/>
            <person name="Durand E."/>
            <person name="Pesole G."/>
            <person name="Laucou V."/>
            <person name="Chatelet P."/>
            <person name="Merdinoglu D."/>
            <person name="Delledonne M."/>
            <person name="Pezzotti M."/>
            <person name="Lecharny A."/>
            <person name="Scarpelli C."/>
            <person name="Artiguenave F."/>
            <person name="Pe M.E."/>
            <person name="Valle G."/>
            <person name="Morgante M."/>
            <person name="Caboche M."/>
            <person name="Adam-Blondon A.-F."/>
            <person name="Weissenbach J."/>
            <person name="Quetier F."/>
            <person name="Wincker P."/>
        </authorList>
    </citation>
    <scope>NUCLEOTIDE SEQUENCE [LARGE SCALE GENOMIC DNA]</scope>
    <source>
        <strain evidence="2">cv. Pinot noir / PN40024</strain>
    </source>
</reference>
<evidence type="ECO:0000313" key="2">
    <source>
        <dbReference type="Proteomes" id="UP000009183"/>
    </source>
</evidence>
<dbReference type="PaxDb" id="29760-VIT_02s0025g02220.t01"/>
<accession>D7TVM9</accession>
<evidence type="ECO:0000313" key="1">
    <source>
        <dbReference type="EMBL" id="CBI34554.3"/>
    </source>
</evidence>
<dbReference type="eggNOG" id="KOG0048">
    <property type="taxonomic scope" value="Eukaryota"/>
</dbReference>
<dbReference type="InParanoid" id="D7TVM9"/>
<proteinExistence type="predicted"/>
<organism evidence="1 2">
    <name type="scientific">Vitis vinifera</name>
    <name type="common">Grape</name>
    <dbReference type="NCBI Taxonomy" id="29760"/>
    <lineage>
        <taxon>Eukaryota</taxon>
        <taxon>Viridiplantae</taxon>
        <taxon>Streptophyta</taxon>
        <taxon>Embryophyta</taxon>
        <taxon>Tracheophyta</taxon>
        <taxon>Spermatophyta</taxon>
        <taxon>Magnoliopsida</taxon>
        <taxon>eudicotyledons</taxon>
        <taxon>Gunneridae</taxon>
        <taxon>Pentapetalae</taxon>
        <taxon>rosids</taxon>
        <taxon>Vitales</taxon>
        <taxon>Vitaceae</taxon>
        <taxon>Viteae</taxon>
        <taxon>Vitis</taxon>
    </lineage>
</organism>
<dbReference type="STRING" id="29760.D7TVM9"/>